<protein>
    <submittedName>
        <fullName evidence="1">Uncharacterized protein</fullName>
    </submittedName>
</protein>
<dbReference type="Proteomes" id="UP000734854">
    <property type="component" value="Unassembled WGS sequence"/>
</dbReference>
<dbReference type="AlphaFoldDB" id="A0A8J5L0A7"/>
<gene>
    <name evidence="1" type="ORF">ZIOFF_031434</name>
</gene>
<dbReference type="PANTHER" id="PTHR38146:SF8">
    <property type="entry name" value="TIFY DOMAIN-CONTAINING PROTEIN"/>
    <property type="match status" value="1"/>
</dbReference>
<dbReference type="EMBL" id="JACMSC010000009">
    <property type="protein sequence ID" value="KAG6506119.1"/>
    <property type="molecule type" value="Genomic_DNA"/>
</dbReference>
<dbReference type="PANTHER" id="PTHR38146">
    <property type="entry name" value="30S RIBOSOMAL PROTEIN S12, CHLOROPLASTIC"/>
    <property type="match status" value="1"/>
</dbReference>
<organism evidence="1 2">
    <name type="scientific">Zingiber officinale</name>
    <name type="common">Ginger</name>
    <name type="synonym">Amomum zingiber</name>
    <dbReference type="NCBI Taxonomy" id="94328"/>
    <lineage>
        <taxon>Eukaryota</taxon>
        <taxon>Viridiplantae</taxon>
        <taxon>Streptophyta</taxon>
        <taxon>Embryophyta</taxon>
        <taxon>Tracheophyta</taxon>
        <taxon>Spermatophyta</taxon>
        <taxon>Magnoliopsida</taxon>
        <taxon>Liliopsida</taxon>
        <taxon>Zingiberales</taxon>
        <taxon>Zingiberaceae</taxon>
        <taxon>Zingiber</taxon>
    </lineage>
</organism>
<sequence length="194" mass="20940">MTISETSVLAIITPKTLTFTELNEKKSFTVSAEWSAGGPPTSGNLFVEGKLTWTSDDGFDGGLEKPPTDALRPIIPDNDCILCLTVAAGIELADVYSPNTVIASLRKEVHDHWEFGLCLSPSVVDHPLGPATDHRLGKLLPHQQGNQKRAPPWVDSPFCSSAYEVLAIISSCCLPREGSYALLTRSPLETPLLV</sequence>
<accession>A0A8J5L0A7</accession>
<dbReference type="Gene3D" id="2.60.40.2310">
    <property type="match status" value="1"/>
</dbReference>
<keyword evidence="2" id="KW-1185">Reference proteome</keyword>
<reference evidence="1 2" key="1">
    <citation type="submission" date="2020-08" db="EMBL/GenBank/DDBJ databases">
        <title>Plant Genome Project.</title>
        <authorList>
            <person name="Zhang R.-G."/>
        </authorList>
    </citation>
    <scope>NUCLEOTIDE SEQUENCE [LARGE SCALE GENOMIC DNA]</scope>
    <source>
        <tissue evidence="1">Rhizome</tissue>
    </source>
</reference>
<evidence type="ECO:0000313" key="1">
    <source>
        <dbReference type="EMBL" id="KAG6506119.1"/>
    </source>
</evidence>
<proteinExistence type="predicted"/>
<evidence type="ECO:0000313" key="2">
    <source>
        <dbReference type="Proteomes" id="UP000734854"/>
    </source>
</evidence>
<name>A0A8J5L0A7_ZINOF</name>
<comment type="caution">
    <text evidence="1">The sequence shown here is derived from an EMBL/GenBank/DDBJ whole genome shotgun (WGS) entry which is preliminary data.</text>
</comment>